<feature type="transmembrane region" description="Helical" evidence="2">
    <location>
        <begin position="94"/>
        <end position="114"/>
    </location>
</feature>
<dbReference type="InterPro" id="IPR016035">
    <property type="entry name" value="Acyl_Trfase/lysoPLipase"/>
</dbReference>
<gene>
    <name evidence="3" type="ORF">PLOB_00019581</name>
</gene>
<dbReference type="PANTHER" id="PTHR10728:SF40">
    <property type="entry name" value="PATATIN FAMILY PROTEIN"/>
    <property type="match status" value="1"/>
</dbReference>
<dbReference type="SUPFAM" id="SSF52151">
    <property type="entry name" value="FabD/lysophospholipase-like"/>
    <property type="match status" value="1"/>
</dbReference>
<sequence length="857" mass="97002">MPQDSTGLAFSGGGIRSAAFCSGVLRSLLKSRVEVDYLSCVSGGGYTGTAYLDWKYREKKKDKTREGEGETDWHEEFFNHMKDRSGYICDWTGFWKGVFDTFFFVSLITIVLLVHPVIQWGAYAFPVAVMIDLFGIGNLMRKAADCDAAFERQREMNESAVPGKDVIDRCLNRSPKLWTQVMVGILAVIVWVTIPFLRRKTSYVLIVYVYSFVIYWKVFRVDLPVFFIKHEDRHFHWLLFASGVALVISPFTTTLKEKLVFVYNRWRLQKAFYHENSTRLYGCLGICPQWLCCLCNSKNETRPLTLADLKDMKPEYISNIVVNRWKNNEKDKTNYTLLTMSPSGIQRFDQSGKGQFEGKLEPEDIMLSEAMAISAAALSKHMGKYEESIEGLTRLHTILGLEMGSTKISDSKHRKQSCAFKKMKELVTYILSGIPLTIPSIFYYHDHNHYELSLVCSVGIFFGIHVMLAVIAVLDSGCEKNPIKVHSSEVEEQIEKGGENVVLVPDLGVEERRETATTVPDQGAEAQKEGYEETVVPASDLGVEETIEKCGESAMPVPGSEGQEEGCEETVIARPGLRQEEQKRNETVIQVPDSVVEETATPGPVSDENKEQNEGCPESDIPIPDLEVQEPGFCEKIVRWFTVHNSFVYNLRLLFSKDTIGPIPPAVLLLSDGGHYQNLAVLPLLQRKVKRIVVVDGGHKDKEDKYGDSILDALKIARTQLNCSFYNEDGKDVIADLMRSFVNPQKRKKPHCYKFKVHYDTENEDGEIILLVPRKPEDILSKEKNKELTFCCCECCHSKSSLCASLSKCLCNAFPQHNTVNQFFTPRMFEAYHEEGRRACEEAKADEFLKTLCPANI</sequence>
<feature type="transmembrane region" description="Helical" evidence="2">
    <location>
        <begin position="203"/>
        <end position="223"/>
    </location>
</feature>
<feature type="transmembrane region" description="Helical" evidence="2">
    <location>
        <begin position="452"/>
        <end position="474"/>
    </location>
</feature>
<feature type="non-terminal residue" evidence="3">
    <location>
        <position position="857"/>
    </location>
</feature>
<feature type="region of interest" description="Disordered" evidence="1">
    <location>
        <begin position="598"/>
        <end position="624"/>
    </location>
</feature>
<dbReference type="Proteomes" id="UP001159405">
    <property type="component" value="Unassembled WGS sequence"/>
</dbReference>
<feature type="transmembrane region" description="Helical" evidence="2">
    <location>
        <begin position="235"/>
        <end position="255"/>
    </location>
</feature>
<keyword evidence="2" id="KW-1133">Transmembrane helix</keyword>
<evidence type="ECO:0000256" key="2">
    <source>
        <dbReference type="SAM" id="Phobius"/>
    </source>
</evidence>
<keyword evidence="2" id="KW-0472">Membrane</keyword>
<evidence type="ECO:0000313" key="4">
    <source>
        <dbReference type="Proteomes" id="UP001159405"/>
    </source>
</evidence>
<protein>
    <recommendedName>
        <fullName evidence="5">PNPLA domain-containing protein</fullName>
    </recommendedName>
</protein>
<reference evidence="3 4" key="1">
    <citation type="submission" date="2022-05" db="EMBL/GenBank/DDBJ databases">
        <authorList>
            <consortium name="Genoscope - CEA"/>
            <person name="William W."/>
        </authorList>
    </citation>
    <scope>NUCLEOTIDE SEQUENCE [LARGE SCALE GENOMIC DNA]</scope>
</reference>
<evidence type="ECO:0008006" key="5">
    <source>
        <dbReference type="Google" id="ProtNLM"/>
    </source>
</evidence>
<comment type="caution">
    <text evidence="3">The sequence shown here is derived from an EMBL/GenBank/DDBJ whole genome shotgun (WGS) entry which is preliminary data.</text>
</comment>
<feature type="region of interest" description="Disordered" evidence="1">
    <location>
        <begin position="512"/>
        <end position="532"/>
    </location>
</feature>
<name>A0ABN8NI74_9CNID</name>
<keyword evidence="4" id="KW-1185">Reference proteome</keyword>
<feature type="transmembrane region" description="Helical" evidence="2">
    <location>
        <begin position="426"/>
        <end position="445"/>
    </location>
</feature>
<dbReference type="EMBL" id="CALNXK010000023">
    <property type="protein sequence ID" value="CAH3110539.1"/>
    <property type="molecule type" value="Genomic_DNA"/>
</dbReference>
<organism evidence="3 4">
    <name type="scientific">Porites lobata</name>
    <dbReference type="NCBI Taxonomy" id="104759"/>
    <lineage>
        <taxon>Eukaryota</taxon>
        <taxon>Metazoa</taxon>
        <taxon>Cnidaria</taxon>
        <taxon>Anthozoa</taxon>
        <taxon>Hexacorallia</taxon>
        <taxon>Scleractinia</taxon>
        <taxon>Fungiina</taxon>
        <taxon>Poritidae</taxon>
        <taxon>Porites</taxon>
    </lineage>
</organism>
<proteinExistence type="predicted"/>
<feature type="transmembrane region" description="Helical" evidence="2">
    <location>
        <begin position="177"/>
        <end position="197"/>
    </location>
</feature>
<keyword evidence="2" id="KW-0812">Transmembrane</keyword>
<evidence type="ECO:0000256" key="1">
    <source>
        <dbReference type="SAM" id="MobiDB-lite"/>
    </source>
</evidence>
<accession>A0ABN8NI74</accession>
<dbReference type="PANTHER" id="PTHR10728">
    <property type="entry name" value="CYTOSOLIC PHOSPHOLIPASE A2"/>
    <property type="match status" value="1"/>
</dbReference>
<feature type="transmembrane region" description="Helical" evidence="2">
    <location>
        <begin position="120"/>
        <end position="140"/>
    </location>
</feature>
<evidence type="ECO:0000313" key="3">
    <source>
        <dbReference type="EMBL" id="CAH3110539.1"/>
    </source>
</evidence>
<dbReference type="Gene3D" id="3.40.1090.10">
    <property type="entry name" value="Cytosolic phospholipase A2 catalytic domain"/>
    <property type="match status" value="1"/>
</dbReference>